<keyword evidence="2" id="KW-0378">Hydrolase</keyword>
<sequence length="230" mass="24334">MATLPLDPDHRAPPLRLLLREGLAIAARLWRAVGPLGERGPTDGPRLMVLPGFLANDHTTLGLQRALAGAGYRVTGWGLGMNRGATADMLDRIVARLEAFGGGAPVVLVGWSLGGVFAREVAKLRPDLVAKVVTMGSPFSGDPRANNAWRIYERVAGHPVDHPPLAVTLGDKPPVPTLALWSRMDGVVAPACARGTAEESDRQVELSCSHMGFGVSARAYPAIVAALRSF</sequence>
<protein>
    <submittedName>
        <fullName evidence="2">Alpha/beta hydrolase fold</fullName>
    </submittedName>
</protein>
<dbReference type="OrthoDB" id="7389193at2"/>
<evidence type="ECO:0000259" key="1">
    <source>
        <dbReference type="Pfam" id="PF00561"/>
    </source>
</evidence>
<accession>A0A1X7G0Q9</accession>
<organism evidence="2 3">
    <name type="scientific">Allosphingosinicella indica</name>
    <dbReference type="NCBI Taxonomy" id="941907"/>
    <lineage>
        <taxon>Bacteria</taxon>
        <taxon>Pseudomonadati</taxon>
        <taxon>Pseudomonadota</taxon>
        <taxon>Alphaproteobacteria</taxon>
        <taxon>Sphingomonadales</taxon>
        <taxon>Sphingomonadaceae</taxon>
        <taxon>Allosphingosinicella</taxon>
    </lineage>
</organism>
<dbReference type="GO" id="GO:0016787">
    <property type="term" value="F:hydrolase activity"/>
    <property type="evidence" value="ECO:0007669"/>
    <property type="project" value="UniProtKB-KW"/>
</dbReference>
<dbReference type="STRING" id="941907.SAMN06295910_0926"/>
<feature type="domain" description="AB hydrolase-1" evidence="1">
    <location>
        <begin position="85"/>
        <end position="139"/>
    </location>
</feature>
<dbReference type="Pfam" id="PF00561">
    <property type="entry name" value="Abhydrolase_1"/>
    <property type="match status" value="1"/>
</dbReference>
<reference evidence="3" key="1">
    <citation type="submission" date="2017-04" db="EMBL/GenBank/DDBJ databases">
        <authorList>
            <person name="Varghese N."/>
            <person name="Submissions S."/>
        </authorList>
    </citation>
    <scope>NUCLEOTIDE SEQUENCE [LARGE SCALE GENOMIC DNA]</scope>
    <source>
        <strain evidence="3">Dd16</strain>
    </source>
</reference>
<dbReference type="AlphaFoldDB" id="A0A1X7G0Q9"/>
<dbReference type="Gene3D" id="3.40.50.1820">
    <property type="entry name" value="alpha/beta hydrolase"/>
    <property type="match status" value="1"/>
</dbReference>
<dbReference type="SUPFAM" id="SSF53474">
    <property type="entry name" value="alpha/beta-Hydrolases"/>
    <property type="match status" value="1"/>
</dbReference>
<evidence type="ECO:0000313" key="3">
    <source>
        <dbReference type="Proteomes" id="UP000192934"/>
    </source>
</evidence>
<name>A0A1X7G0Q9_9SPHN</name>
<evidence type="ECO:0000313" key="2">
    <source>
        <dbReference type="EMBL" id="SMF61959.1"/>
    </source>
</evidence>
<gene>
    <name evidence="2" type="ORF">SAMN06295910_0926</name>
</gene>
<dbReference type="InterPro" id="IPR029058">
    <property type="entry name" value="AB_hydrolase_fold"/>
</dbReference>
<dbReference type="EMBL" id="LT840185">
    <property type="protein sequence ID" value="SMF61959.1"/>
    <property type="molecule type" value="Genomic_DNA"/>
</dbReference>
<dbReference type="RefSeq" id="WP_085217721.1">
    <property type="nucleotide sequence ID" value="NZ_LT840185.1"/>
</dbReference>
<proteinExistence type="predicted"/>
<dbReference type="InterPro" id="IPR000073">
    <property type="entry name" value="AB_hydrolase_1"/>
</dbReference>
<keyword evidence="3" id="KW-1185">Reference proteome</keyword>
<dbReference type="Proteomes" id="UP000192934">
    <property type="component" value="Chromosome I"/>
</dbReference>